<gene>
    <name evidence="1" type="ORF">Vadar_009003</name>
</gene>
<protein>
    <submittedName>
        <fullName evidence="1">Uncharacterized protein</fullName>
    </submittedName>
</protein>
<proteinExistence type="predicted"/>
<keyword evidence="2" id="KW-1185">Reference proteome</keyword>
<evidence type="ECO:0000313" key="2">
    <source>
        <dbReference type="Proteomes" id="UP000828048"/>
    </source>
</evidence>
<dbReference type="Proteomes" id="UP000828048">
    <property type="component" value="Chromosome 11"/>
</dbReference>
<name>A0ACB7YME3_9ERIC</name>
<reference evidence="1 2" key="1">
    <citation type="journal article" date="2021" name="Hortic Res">
        <title>High-quality reference genome and annotation aids understanding of berry development for evergreen blueberry (Vaccinium darrowii).</title>
        <authorList>
            <person name="Yu J."/>
            <person name="Hulse-Kemp A.M."/>
            <person name="Babiker E."/>
            <person name="Staton M."/>
        </authorList>
    </citation>
    <scope>NUCLEOTIDE SEQUENCE [LARGE SCALE GENOMIC DNA]</scope>
    <source>
        <strain evidence="2">cv. NJ 8807/NJ 8810</strain>
        <tissue evidence="1">Young leaf</tissue>
    </source>
</reference>
<sequence length="92" mass="10424">MTAVLLRSQNQPLVFKRRSSKLRRRETLALVERCIESAALMALAADPSSFGWPVNERVETGDSRQKTTSSWFEGLALLGLPLFRWLIFAMKA</sequence>
<comment type="caution">
    <text evidence="1">The sequence shown here is derived from an EMBL/GenBank/DDBJ whole genome shotgun (WGS) entry which is preliminary data.</text>
</comment>
<dbReference type="EMBL" id="CM037161">
    <property type="protein sequence ID" value="KAH7854004.1"/>
    <property type="molecule type" value="Genomic_DNA"/>
</dbReference>
<accession>A0ACB7YME3</accession>
<evidence type="ECO:0000313" key="1">
    <source>
        <dbReference type="EMBL" id="KAH7854004.1"/>
    </source>
</evidence>
<organism evidence="1 2">
    <name type="scientific">Vaccinium darrowii</name>
    <dbReference type="NCBI Taxonomy" id="229202"/>
    <lineage>
        <taxon>Eukaryota</taxon>
        <taxon>Viridiplantae</taxon>
        <taxon>Streptophyta</taxon>
        <taxon>Embryophyta</taxon>
        <taxon>Tracheophyta</taxon>
        <taxon>Spermatophyta</taxon>
        <taxon>Magnoliopsida</taxon>
        <taxon>eudicotyledons</taxon>
        <taxon>Gunneridae</taxon>
        <taxon>Pentapetalae</taxon>
        <taxon>asterids</taxon>
        <taxon>Ericales</taxon>
        <taxon>Ericaceae</taxon>
        <taxon>Vaccinioideae</taxon>
        <taxon>Vaccinieae</taxon>
        <taxon>Vaccinium</taxon>
    </lineage>
</organism>